<proteinExistence type="predicted"/>
<dbReference type="HOGENOM" id="CLU_910212_0_0_1"/>
<name>G7KY94_MEDTR</name>
<reference evidence="2 5" key="1">
    <citation type="journal article" date="2011" name="Nature">
        <title>The Medicago genome provides insight into the evolution of rhizobial symbioses.</title>
        <authorList>
            <person name="Young N.D."/>
            <person name="Debelle F."/>
            <person name="Oldroyd G.E."/>
            <person name="Geurts R."/>
            <person name="Cannon S.B."/>
            <person name="Udvardi M.K."/>
            <person name="Benedito V.A."/>
            <person name="Mayer K.F."/>
            <person name="Gouzy J."/>
            <person name="Schoof H."/>
            <person name="Van de Peer Y."/>
            <person name="Proost S."/>
            <person name="Cook D.R."/>
            <person name="Meyers B.C."/>
            <person name="Spannagl M."/>
            <person name="Cheung F."/>
            <person name="De Mita S."/>
            <person name="Krishnakumar V."/>
            <person name="Gundlach H."/>
            <person name="Zhou S."/>
            <person name="Mudge J."/>
            <person name="Bharti A.K."/>
            <person name="Murray J.D."/>
            <person name="Naoumkina M.A."/>
            <person name="Rosen B."/>
            <person name="Silverstein K.A."/>
            <person name="Tang H."/>
            <person name="Rombauts S."/>
            <person name="Zhao P.X."/>
            <person name="Zhou P."/>
            <person name="Barbe V."/>
            <person name="Bardou P."/>
            <person name="Bechner M."/>
            <person name="Bellec A."/>
            <person name="Berger A."/>
            <person name="Berges H."/>
            <person name="Bidwell S."/>
            <person name="Bisseling T."/>
            <person name="Choisne N."/>
            <person name="Couloux A."/>
            <person name="Denny R."/>
            <person name="Deshpande S."/>
            <person name="Dai X."/>
            <person name="Doyle J.J."/>
            <person name="Dudez A.M."/>
            <person name="Farmer A.D."/>
            <person name="Fouteau S."/>
            <person name="Franken C."/>
            <person name="Gibelin C."/>
            <person name="Gish J."/>
            <person name="Goldstein S."/>
            <person name="Gonzalez A.J."/>
            <person name="Green P.J."/>
            <person name="Hallab A."/>
            <person name="Hartog M."/>
            <person name="Hua A."/>
            <person name="Humphray S.J."/>
            <person name="Jeong D.H."/>
            <person name="Jing Y."/>
            <person name="Jocker A."/>
            <person name="Kenton S.M."/>
            <person name="Kim D.J."/>
            <person name="Klee K."/>
            <person name="Lai H."/>
            <person name="Lang C."/>
            <person name="Lin S."/>
            <person name="Macmil S.L."/>
            <person name="Magdelenat G."/>
            <person name="Matthews L."/>
            <person name="McCorrison J."/>
            <person name="Monaghan E.L."/>
            <person name="Mun J.H."/>
            <person name="Najar F.Z."/>
            <person name="Nicholson C."/>
            <person name="Noirot C."/>
            <person name="O'Bleness M."/>
            <person name="Paule C.R."/>
            <person name="Poulain J."/>
            <person name="Prion F."/>
            <person name="Qin B."/>
            <person name="Qu C."/>
            <person name="Retzel E.F."/>
            <person name="Riddle C."/>
            <person name="Sallet E."/>
            <person name="Samain S."/>
            <person name="Samson N."/>
            <person name="Sanders I."/>
            <person name="Saurat O."/>
            <person name="Scarpelli C."/>
            <person name="Schiex T."/>
            <person name="Segurens B."/>
            <person name="Severin A.J."/>
            <person name="Sherrier D.J."/>
            <person name="Shi R."/>
            <person name="Sims S."/>
            <person name="Singer S.R."/>
            <person name="Sinharoy S."/>
            <person name="Sterck L."/>
            <person name="Viollet A."/>
            <person name="Wang B.B."/>
            <person name="Wang K."/>
            <person name="Wang M."/>
            <person name="Wang X."/>
            <person name="Warfsmann J."/>
            <person name="Weissenbach J."/>
            <person name="White D.D."/>
            <person name="White J.D."/>
            <person name="Wiley G.B."/>
            <person name="Wincker P."/>
            <person name="Xing Y."/>
            <person name="Yang L."/>
            <person name="Yao Z."/>
            <person name="Ying F."/>
            <person name="Zhai J."/>
            <person name="Zhou L."/>
            <person name="Zuber A."/>
            <person name="Denarie J."/>
            <person name="Dixon R.A."/>
            <person name="May G.D."/>
            <person name="Schwartz D.C."/>
            <person name="Rogers J."/>
            <person name="Quetier F."/>
            <person name="Town C.D."/>
            <person name="Roe B.A."/>
        </authorList>
    </citation>
    <scope>NUCLEOTIDE SEQUENCE [LARGE SCALE GENOMIC DNA]</scope>
    <source>
        <strain evidence="2">A17</strain>
        <strain evidence="4 5">cv. Jemalong A17</strain>
    </source>
</reference>
<dbReference type="EMBL" id="CM001223">
    <property type="protein sequence ID" value="AES79882.1"/>
    <property type="molecule type" value="Genomic_DNA"/>
</dbReference>
<dbReference type="OrthoDB" id="1884080at2759"/>
<evidence type="ECO:0000313" key="4">
    <source>
        <dbReference type="EnsemblPlants" id="AES79882"/>
    </source>
</evidence>
<dbReference type="eggNOG" id="ENOG502S5V7">
    <property type="taxonomic scope" value="Eukaryota"/>
</dbReference>
<evidence type="ECO:0000313" key="6">
    <source>
        <dbReference type="Proteomes" id="UP000265566"/>
    </source>
</evidence>
<evidence type="ECO:0000313" key="2">
    <source>
        <dbReference type="EMBL" id="AES79882.1"/>
    </source>
</evidence>
<evidence type="ECO:0000313" key="3">
    <source>
        <dbReference type="EMBL" id="RHN46731.1"/>
    </source>
</evidence>
<keyword evidence="5" id="KW-1185">Reference proteome</keyword>
<feature type="region of interest" description="Disordered" evidence="1">
    <location>
        <begin position="82"/>
        <end position="102"/>
    </location>
</feature>
<dbReference type="Proteomes" id="UP000265566">
    <property type="component" value="Chromosome 7"/>
</dbReference>
<dbReference type="EnsemblPlants" id="AES79882">
    <property type="protein sequence ID" value="AES79882"/>
    <property type="gene ID" value="MTR_7g074220"/>
</dbReference>
<dbReference type="Proteomes" id="UP000002051">
    <property type="component" value="Unassembled WGS sequence"/>
</dbReference>
<evidence type="ECO:0000256" key="1">
    <source>
        <dbReference type="SAM" id="MobiDB-lite"/>
    </source>
</evidence>
<protein>
    <submittedName>
        <fullName evidence="2 4">Uncharacterized protein</fullName>
    </submittedName>
</protein>
<dbReference type="Gramene" id="rna41253">
    <property type="protein sequence ID" value="RHN46731.1"/>
    <property type="gene ID" value="gene41253"/>
</dbReference>
<reference evidence="2 5" key="2">
    <citation type="journal article" date="2014" name="BMC Genomics">
        <title>An improved genome release (version Mt4.0) for the model legume Medicago truncatula.</title>
        <authorList>
            <person name="Tang H."/>
            <person name="Krishnakumar V."/>
            <person name="Bidwell S."/>
            <person name="Rosen B."/>
            <person name="Chan A."/>
            <person name="Zhou S."/>
            <person name="Gentzbittel L."/>
            <person name="Childs K.L."/>
            <person name="Yandell M."/>
            <person name="Gundlach H."/>
            <person name="Mayer K.F."/>
            <person name="Schwartz D.C."/>
            <person name="Town C.D."/>
        </authorList>
    </citation>
    <scope>GENOME REANNOTATION</scope>
    <source>
        <strain evidence="4 5">cv. Jemalong A17</strain>
    </source>
</reference>
<evidence type="ECO:0000313" key="5">
    <source>
        <dbReference type="Proteomes" id="UP000002051"/>
    </source>
</evidence>
<dbReference type="PaxDb" id="3880-AES79882"/>
<dbReference type="KEGG" id="mtr:11423452"/>
<gene>
    <name evidence="4" type="primary">11423452</name>
    <name evidence="2" type="ordered locus">MTR_7g074220</name>
    <name evidence="3" type="ORF">MtrunA17_Chr7g0245361</name>
</gene>
<sequence>MEESMKEILDCSDEEDPYIEIELDTAVTTTIHKDENNNNCIDDDIELEQEEEYKLRISISSTISVSLQKESIISVDGASEIGATKAPMSPQPQQQQHSGVSHNDGVEFPWKTPQTCGPTTVLGTNSTRVIPYDNVDVLYAPRKQPSLTTTTTANGIMMKLLIKFRGIKIKSLFASLIKPRQTNYSSKKSITFFRCYQKELVNPSNGRNSKNWNFGEDDSMSASLRKSKKLMEMDLGALRGVFSRSKRRKTASTSCDNSPIHDGFSKDNSIQAAIAYCKSSFGQTDFTFTSSITSTPSRFVDVAYPN</sequence>
<reference evidence="4" key="3">
    <citation type="submission" date="2015-04" db="UniProtKB">
        <authorList>
            <consortium name="EnsemblPlants"/>
        </authorList>
    </citation>
    <scope>IDENTIFICATION</scope>
    <source>
        <strain evidence="4">cv. Jemalong A17</strain>
    </source>
</reference>
<accession>G7KY94</accession>
<reference evidence="3" key="5">
    <citation type="journal article" date="2018" name="Nat. Plants">
        <title>Whole-genome landscape of Medicago truncatula symbiotic genes.</title>
        <authorList>
            <person name="Pecrix Y."/>
            <person name="Gamas P."/>
            <person name="Carrere S."/>
        </authorList>
    </citation>
    <scope>NUCLEOTIDE SEQUENCE</scope>
    <source>
        <tissue evidence="3">Leaves</tissue>
    </source>
</reference>
<reference evidence="6" key="4">
    <citation type="journal article" date="2018" name="Nat. Plants">
        <title>Whole-genome landscape of Medicago truncatula symbiotic genes.</title>
        <authorList>
            <person name="Pecrix Y."/>
            <person name="Staton S.E."/>
            <person name="Sallet E."/>
            <person name="Lelandais-Briere C."/>
            <person name="Moreau S."/>
            <person name="Carrere S."/>
            <person name="Blein T."/>
            <person name="Jardinaud M.F."/>
            <person name="Latrasse D."/>
            <person name="Zouine M."/>
            <person name="Zahm M."/>
            <person name="Kreplak J."/>
            <person name="Mayjonade B."/>
            <person name="Satge C."/>
            <person name="Perez M."/>
            <person name="Cauet S."/>
            <person name="Marande W."/>
            <person name="Chantry-Darmon C."/>
            <person name="Lopez-Roques C."/>
            <person name="Bouchez O."/>
            <person name="Berard A."/>
            <person name="Debelle F."/>
            <person name="Munos S."/>
            <person name="Bendahmane A."/>
            <person name="Berges H."/>
            <person name="Niebel A."/>
            <person name="Buitink J."/>
            <person name="Frugier F."/>
            <person name="Benhamed M."/>
            <person name="Crespi M."/>
            <person name="Gouzy J."/>
            <person name="Gamas P."/>
        </authorList>
    </citation>
    <scope>NUCLEOTIDE SEQUENCE [LARGE SCALE GENOMIC DNA]</scope>
    <source>
        <strain evidence="6">cv. Jemalong A17</strain>
    </source>
</reference>
<dbReference type="AlphaFoldDB" id="G7KY94"/>
<dbReference type="EMBL" id="PSQE01000007">
    <property type="protein sequence ID" value="RHN46731.1"/>
    <property type="molecule type" value="Genomic_DNA"/>
</dbReference>
<organism evidence="2 5">
    <name type="scientific">Medicago truncatula</name>
    <name type="common">Barrel medic</name>
    <name type="synonym">Medicago tribuloides</name>
    <dbReference type="NCBI Taxonomy" id="3880"/>
    <lineage>
        <taxon>Eukaryota</taxon>
        <taxon>Viridiplantae</taxon>
        <taxon>Streptophyta</taxon>
        <taxon>Embryophyta</taxon>
        <taxon>Tracheophyta</taxon>
        <taxon>Spermatophyta</taxon>
        <taxon>Magnoliopsida</taxon>
        <taxon>eudicotyledons</taxon>
        <taxon>Gunneridae</taxon>
        <taxon>Pentapetalae</taxon>
        <taxon>rosids</taxon>
        <taxon>fabids</taxon>
        <taxon>Fabales</taxon>
        <taxon>Fabaceae</taxon>
        <taxon>Papilionoideae</taxon>
        <taxon>50 kb inversion clade</taxon>
        <taxon>NPAAA clade</taxon>
        <taxon>Hologalegina</taxon>
        <taxon>IRL clade</taxon>
        <taxon>Trifolieae</taxon>
        <taxon>Medicago</taxon>
    </lineage>
</organism>